<evidence type="ECO:0000256" key="1">
    <source>
        <dbReference type="ARBA" id="ARBA00009275"/>
    </source>
</evidence>
<dbReference type="CDD" id="cd01310">
    <property type="entry name" value="TatD_DNAse"/>
    <property type="match status" value="1"/>
</dbReference>
<protein>
    <submittedName>
        <fullName evidence="3">TatD family hydrolase</fullName>
        <ecNumber evidence="3">3.1.-.-</ecNumber>
    </submittedName>
</protein>
<dbReference type="Pfam" id="PF01026">
    <property type="entry name" value="TatD_DNase"/>
    <property type="match status" value="1"/>
</dbReference>
<dbReference type="EC" id="3.1.-.-" evidence="3"/>
<keyword evidence="4" id="KW-1185">Reference proteome</keyword>
<dbReference type="RefSeq" id="WP_289363865.1">
    <property type="nucleotide sequence ID" value="NZ_JAUCBP010000002.1"/>
</dbReference>
<reference evidence="3 4" key="1">
    <citation type="submission" date="2023-06" db="EMBL/GenBank/DDBJ databases">
        <title>Alteromonas sp. ASW11-36 isolated from intertidal sand.</title>
        <authorList>
            <person name="Li Y."/>
        </authorList>
    </citation>
    <scope>NUCLEOTIDE SEQUENCE [LARGE SCALE GENOMIC DNA]</scope>
    <source>
        <strain evidence="3 4">ASW11-36</strain>
    </source>
</reference>
<dbReference type="PIRSF" id="PIRSF005902">
    <property type="entry name" value="DNase_TatD"/>
    <property type="match status" value="1"/>
</dbReference>
<dbReference type="SUPFAM" id="SSF51556">
    <property type="entry name" value="Metallo-dependent hydrolases"/>
    <property type="match status" value="1"/>
</dbReference>
<keyword evidence="2 3" id="KW-0378">Hydrolase</keyword>
<accession>A0ABT7SU93</accession>
<evidence type="ECO:0000256" key="2">
    <source>
        <dbReference type="ARBA" id="ARBA00022801"/>
    </source>
</evidence>
<name>A0ABT7SU93_9ALTE</name>
<dbReference type="InterPro" id="IPR032466">
    <property type="entry name" value="Metal_Hydrolase"/>
</dbReference>
<dbReference type="PANTHER" id="PTHR46124">
    <property type="entry name" value="D-AMINOACYL-TRNA DEACYLASE"/>
    <property type="match status" value="1"/>
</dbReference>
<dbReference type="Proteomes" id="UP001234343">
    <property type="component" value="Unassembled WGS sequence"/>
</dbReference>
<dbReference type="EMBL" id="JAUCBP010000002">
    <property type="protein sequence ID" value="MDM7859763.1"/>
    <property type="molecule type" value="Genomic_DNA"/>
</dbReference>
<evidence type="ECO:0000313" key="3">
    <source>
        <dbReference type="EMBL" id="MDM7859763.1"/>
    </source>
</evidence>
<organism evidence="3 4">
    <name type="scientific">Alteromonas arenosi</name>
    <dbReference type="NCBI Taxonomy" id="3055817"/>
    <lineage>
        <taxon>Bacteria</taxon>
        <taxon>Pseudomonadati</taxon>
        <taxon>Pseudomonadota</taxon>
        <taxon>Gammaproteobacteria</taxon>
        <taxon>Alteromonadales</taxon>
        <taxon>Alteromonadaceae</taxon>
        <taxon>Alteromonas/Salinimonas group</taxon>
        <taxon>Alteromonas</taxon>
    </lineage>
</organism>
<comment type="similarity">
    <text evidence="1">Belongs to the metallo-dependent hydrolases superfamily. TatD-type hydrolase family.</text>
</comment>
<dbReference type="GO" id="GO:0016787">
    <property type="term" value="F:hydrolase activity"/>
    <property type="evidence" value="ECO:0007669"/>
    <property type="project" value="UniProtKB-KW"/>
</dbReference>
<gene>
    <name evidence="3" type="ORF">QTP81_03980</name>
</gene>
<proteinExistence type="inferred from homology"/>
<sequence>MANTAPYALIDSHCHLDLSAFAHDFNAVVASAKSLGVTRFHIPGTTAKRWQPLTHLAARDDIDVSLGLHPYFLSEQPKSQLERSLDELDTQLDKHLPGVVAVGECGLDTVIDVDLQLQETIFARQLDLAKQHRYPLVLHARKSHHLIHQHLSAQRFAHGGVIHAFSGSVDVAKQYVDRNFVLGIGGTITYPRGYRTREAVKAVGLAHVVLETDSPDMPINGYQGQRNTPERLPLVMHTLAELFDIEPAEVARVTSANYLRLFH</sequence>
<dbReference type="Gene3D" id="3.20.20.140">
    <property type="entry name" value="Metal-dependent hydrolases"/>
    <property type="match status" value="1"/>
</dbReference>
<comment type="caution">
    <text evidence="3">The sequence shown here is derived from an EMBL/GenBank/DDBJ whole genome shotgun (WGS) entry which is preliminary data.</text>
</comment>
<dbReference type="PROSITE" id="PS01137">
    <property type="entry name" value="TATD_1"/>
    <property type="match status" value="1"/>
</dbReference>
<dbReference type="InterPro" id="IPR018228">
    <property type="entry name" value="DNase_TatD-rel_CS"/>
</dbReference>
<dbReference type="PANTHER" id="PTHR46124:SF3">
    <property type="entry name" value="HYDROLASE"/>
    <property type="match status" value="1"/>
</dbReference>
<dbReference type="InterPro" id="IPR001130">
    <property type="entry name" value="TatD-like"/>
</dbReference>
<evidence type="ECO:0000313" key="4">
    <source>
        <dbReference type="Proteomes" id="UP001234343"/>
    </source>
</evidence>